<evidence type="ECO:0000313" key="4">
    <source>
        <dbReference type="Proteomes" id="UP001300604"/>
    </source>
</evidence>
<evidence type="ECO:0000259" key="2">
    <source>
        <dbReference type="Pfam" id="PF26011"/>
    </source>
</evidence>
<dbReference type="AlphaFoldDB" id="A0AA97D8A8"/>
<feature type="domain" description="RND related beta-barrel" evidence="2">
    <location>
        <begin position="255"/>
        <end position="327"/>
    </location>
</feature>
<accession>A0AA97D8A8</accession>
<dbReference type="EMBL" id="CP135996">
    <property type="protein sequence ID" value="WOC31327.1"/>
    <property type="molecule type" value="Genomic_DNA"/>
</dbReference>
<keyword evidence="1" id="KW-1133">Transmembrane helix</keyword>
<proteinExistence type="predicted"/>
<dbReference type="Pfam" id="PF26011">
    <property type="entry name" value="Beta-barrel_RND_rel"/>
    <property type="match status" value="1"/>
</dbReference>
<sequence>MNSLRLKRLASGTAAALILVFVGYQIYHAHFVRQKTEIALYKTAEQSITATGYAIRQESLVTNHNGGVLQYDVADGGKVDKGGTVAHAYKSVEDAGILQKKERLTEELTALQELASQGSYVDANADNLDSLLDDQLLDTLKDAQDGDADISTSRLKLLSLLNQKQLAAGQVKNFSARISTLQKQISALSSSGNGEELGEVQAGASGYFSSHTDGYESTFSYTNVKELFPADLTKTMKPAAVSQNTVGRICSQFNWYFACVVDAGDAAKLEPETSVELTFPSASSASVTATVVRINQKTKTSSAAVIFECNTMNGALINLRHETAKITIHSYRGIQISQQAVHFRQVKQKVKQNGQEVEQTKTVEGVYVMYGIEMKFKQIVPLYSDGTYIYCDPDPDPSLLVTSESVQLYDEVIVEGKGLSDGKIIE</sequence>
<feature type="transmembrane region" description="Helical" evidence="1">
    <location>
        <begin position="9"/>
        <end position="27"/>
    </location>
</feature>
<reference evidence="4" key="2">
    <citation type="submission" date="2024-06" db="EMBL/GenBank/DDBJ databases">
        <title>Caproicibacterium argilliputei sp. nov, a novel caproic acid producing anaerobic bacterium isolated from pit mud.</title>
        <authorList>
            <person name="Zeng C."/>
        </authorList>
    </citation>
    <scope>NUCLEOTIDE SEQUENCE [LARGE SCALE GENOMIC DNA]</scope>
    <source>
        <strain evidence="4">ZCY20-5</strain>
    </source>
</reference>
<evidence type="ECO:0000256" key="1">
    <source>
        <dbReference type="SAM" id="Phobius"/>
    </source>
</evidence>
<dbReference type="InterPro" id="IPR058729">
    <property type="entry name" value="Beta-barrel_RND-rel"/>
</dbReference>
<reference evidence="3 4" key="1">
    <citation type="submission" date="2024-06" db="EMBL/GenBank/DDBJ databases">
        <title>Caproicibacterium argilliputei sp. nov, a novel caproic acid producing anaerobic bacterium isolated from pit mud.</title>
        <authorList>
            <person name="Xia S."/>
        </authorList>
    </citation>
    <scope>NUCLEOTIDE SEQUENCE [LARGE SCALE GENOMIC DNA]</scope>
    <source>
        <strain evidence="3 4">ZCY20-5</strain>
    </source>
</reference>
<dbReference type="KEGG" id="carl:PXC00_08825"/>
<name>A0AA97D8A8_9FIRM</name>
<keyword evidence="4" id="KW-1185">Reference proteome</keyword>
<dbReference type="RefSeq" id="WP_275843867.1">
    <property type="nucleotide sequence ID" value="NZ_CP135996.1"/>
</dbReference>
<keyword evidence="1" id="KW-0472">Membrane</keyword>
<evidence type="ECO:0000313" key="3">
    <source>
        <dbReference type="EMBL" id="WOC31327.1"/>
    </source>
</evidence>
<keyword evidence="1" id="KW-0812">Transmembrane</keyword>
<organism evidence="3 4">
    <name type="scientific">Caproicibacterium argilliputei</name>
    <dbReference type="NCBI Taxonomy" id="3030016"/>
    <lineage>
        <taxon>Bacteria</taxon>
        <taxon>Bacillati</taxon>
        <taxon>Bacillota</taxon>
        <taxon>Clostridia</taxon>
        <taxon>Eubacteriales</taxon>
        <taxon>Oscillospiraceae</taxon>
        <taxon>Caproicibacterium</taxon>
    </lineage>
</organism>
<dbReference type="Proteomes" id="UP001300604">
    <property type="component" value="Chromosome"/>
</dbReference>
<reference evidence="4" key="3">
    <citation type="submission" date="2024-06" db="EMBL/GenBank/DDBJ databases">
        <authorList>
            <person name="Zeng C."/>
        </authorList>
    </citation>
    <scope>NUCLEOTIDE SEQUENCE [LARGE SCALE GENOMIC DNA]</scope>
    <source>
        <strain evidence="4">ZCY20-5</strain>
    </source>
</reference>
<protein>
    <submittedName>
        <fullName evidence="3">HlyD family efflux transporter periplasmic adaptor subunit</fullName>
    </submittedName>
</protein>
<gene>
    <name evidence="3" type="ORF">PXC00_08825</name>
</gene>